<evidence type="ECO:0000256" key="1">
    <source>
        <dbReference type="SAM" id="Phobius"/>
    </source>
</evidence>
<protein>
    <submittedName>
        <fullName evidence="2">Uncharacterized protein</fullName>
    </submittedName>
</protein>
<keyword evidence="1" id="KW-0472">Membrane</keyword>
<gene>
    <name evidence="2" type="ORF">NU08_1547</name>
</gene>
<evidence type="ECO:0000313" key="2">
    <source>
        <dbReference type="EMBL" id="RYJ39239.1"/>
    </source>
</evidence>
<dbReference type="RefSeq" id="WP_129746531.1">
    <property type="nucleotide sequence ID" value="NZ_CP023642.1"/>
</dbReference>
<proteinExistence type="predicted"/>
<dbReference type="OrthoDB" id="1377127at2"/>
<reference evidence="2 3" key="1">
    <citation type="submission" date="2014-12" db="EMBL/GenBank/DDBJ databases">
        <title>Genome sequence of Flavobacterium anhuiense RCM74.</title>
        <authorList>
            <person name="Kim J.F."/>
            <person name="Song J.Y."/>
            <person name="Kwak M.-J."/>
            <person name="Lee S.-W."/>
        </authorList>
    </citation>
    <scope>NUCLEOTIDE SEQUENCE [LARGE SCALE GENOMIC DNA]</scope>
    <source>
        <strain evidence="2 3">RCM74</strain>
    </source>
</reference>
<keyword evidence="1" id="KW-0812">Transmembrane</keyword>
<dbReference type="Proteomes" id="UP000290433">
    <property type="component" value="Unassembled WGS sequence"/>
</dbReference>
<name>A0A444W062_9FLAO</name>
<keyword evidence="1" id="KW-1133">Transmembrane helix</keyword>
<organism evidence="2 3">
    <name type="scientific">Flavobacterium anhuiense</name>
    <dbReference type="NCBI Taxonomy" id="459526"/>
    <lineage>
        <taxon>Bacteria</taxon>
        <taxon>Pseudomonadati</taxon>
        <taxon>Bacteroidota</taxon>
        <taxon>Flavobacteriia</taxon>
        <taxon>Flavobacteriales</taxon>
        <taxon>Flavobacteriaceae</taxon>
        <taxon>Flavobacterium</taxon>
    </lineage>
</organism>
<feature type="transmembrane region" description="Helical" evidence="1">
    <location>
        <begin position="7"/>
        <end position="26"/>
    </location>
</feature>
<evidence type="ECO:0000313" key="3">
    <source>
        <dbReference type="Proteomes" id="UP000290433"/>
    </source>
</evidence>
<accession>A0A444W062</accession>
<dbReference type="AlphaFoldDB" id="A0A444W062"/>
<comment type="caution">
    <text evidence="2">The sequence shown here is derived from an EMBL/GenBank/DDBJ whole genome shotgun (WGS) entry which is preliminary data.</text>
</comment>
<feature type="transmembrane region" description="Helical" evidence="1">
    <location>
        <begin position="38"/>
        <end position="58"/>
    </location>
</feature>
<sequence>MSKKSFLLVFIILGLLYISISLSPLLTKDIKDISYSDFRLVIGPFLSTVAILITYTQLKKGKANRQ</sequence>
<dbReference type="EMBL" id="JUIV01000004">
    <property type="protein sequence ID" value="RYJ39239.1"/>
    <property type="molecule type" value="Genomic_DNA"/>
</dbReference>